<reference evidence="10" key="1">
    <citation type="journal article" date="2020" name="Stud. Mycol.">
        <title>101 Dothideomycetes genomes: a test case for predicting lifestyles and emergence of pathogens.</title>
        <authorList>
            <person name="Haridas S."/>
            <person name="Albert R."/>
            <person name="Binder M."/>
            <person name="Bloem J."/>
            <person name="Labutti K."/>
            <person name="Salamov A."/>
            <person name="Andreopoulos B."/>
            <person name="Baker S."/>
            <person name="Barry K."/>
            <person name="Bills G."/>
            <person name="Bluhm B."/>
            <person name="Cannon C."/>
            <person name="Castanera R."/>
            <person name="Culley D."/>
            <person name="Daum C."/>
            <person name="Ezra D."/>
            <person name="Gonzalez J."/>
            <person name="Henrissat B."/>
            <person name="Kuo A."/>
            <person name="Liang C."/>
            <person name="Lipzen A."/>
            <person name="Lutzoni F."/>
            <person name="Magnuson J."/>
            <person name="Mondo S."/>
            <person name="Nolan M."/>
            <person name="Ohm R."/>
            <person name="Pangilinan J."/>
            <person name="Park H.-J."/>
            <person name="Ramirez L."/>
            <person name="Alfaro M."/>
            <person name="Sun H."/>
            <person name="Tritt A."/>
            <person name="Yoshinaga Y."/>
            <person name="Zwiers L.-H."/>
            <person name="Turgeon B."/>
            <person name="Goodwin S."/>
            <person name="Spatafora J."/>
            <person name="Crous P."/>
            <person name="Grigoriev I."/>
        </authorList>
    </citation>
    <scope>NUCLEOTIDE SEQUENCE</scope>
    <source>
        <strain evidence="10">CBS 627.86</strain>
    </source>
</reference>
<evidence type="ECO:0000256" key="1">
    <source>
        <dbReference type="ARBA" id="ARBA00004141"/>
    </source>
</evidence>
<feature type="region of interest" description="Disordered" evidence="7">
    <location>
        <begin position="452"/>
        <end position="492"/>
    </location>
</feature>
<sequence length="492" mass="55779">MNGSALPADRNWVNGTKTYQLDRKDGFAAVSGCHGGSLRVKNKKKTKDDGLMASLCSAVCDHQIGLSVNLMLLLFLTHNFFPRARRRTSKFFHMSYYNPNTQKYGCGTDDLYYVALWLVIFTGLRVVVMEYIFDPLARLGGLRGRKALVRFKEQAWLVCYCTCSWSLGMYLIYHSDFWFNLHGLWQGWPFREINGLLKLYYLFQWGFWLQQILVVNIEEKRKDYTQMFVHHIFTCALIFLSYGYYHTRVGVVILTIMDLVDIVLPTAKLLNYLKFTTACDIVFGLFMLVWVVTRHGFYLTVMWSIYADAPRDMAPGCYLGDGTMVPASATEQYDALGGNVIWANLVKAYTDRSGTICWNPNIRYGFLTLLAALQIICIMWFALIVKIAYGVITGKGAEDARSDDEGEDSDLEIEDDIKSSHATIAAKTEAGYAPVEHEVGVEDLTFTRRSSPGLRNYRRANRSSSSRSSGISIPGHGDRKELLGRIGCDKPT</sequence>
<keyword evidence="11" id="KW-1185">Reference proteome</keyword>
<feature type="domain" description="TLC" evidence="9">
    <location>
        <begin position="149"/>
        <end position="393"/>
    </location>
</feature>
<feature type="transmembrane region" description="Helical" evidence="8">
    <location>
        <begin position="227"/>
        <end position="245"/>
    </location>
</feature>
<dbReference type="GO" id="GO:0050291">
    <property type="term" value="F:sphingosine N-acyltransferase activity"/>
    <property type="evidence" value="ECO:0007669"/>
    <property type="project" value="InterPro"/>
</dbReference>
<dbReference type="InterPro" id="IPR006634">
    <property type="entry name" value="TLC-dom"/>
</dbReference>
<evidence type="ECO:0000256" key="4">
    <source>
        <dbReference type="ARBA" id="ARBA00022989"/>
    </source>
</evidence>
<comment type="subcellular location">
    <subcellularLocation>
        <location evidence="1">Membrane</location>
        <topology evidence="1">Multi-pass membrane protein</topology>
    </subcellularLocation>
</comment>
<keyword evidence="3 6" id="KW-0812">Transmembrane</keyword>
<evidence type="ECO:0000256" key="8">
    <source>
        <dbReference type="SAM" id="Phobius"/>
    </source>
</evidence>
<dbReference type="GO" id="GO:0046513">
    <property type="term" value="P:ceramide biosynthetic process"/>
    <property type="evidence" value="ECO:0007669"/>
    <property type="project" value="InterPro"/>
</dbReference>
<evidence type="ECO:0000256" key="5">
    <source>
        <dbReference type="ARBA" id="ARBA00023136"/>
    </source>
</evidence>
<comment type="similarity">
    <text evidence="2">Belongs to the sphingosine N-acyltransferase family.</text>
</comment>
<gene>
    <name evidence="10" type="ORF">BDV96DRAFT_505803</name>
</gene>
<feature type="transmembrane region" description="Helical" evidence="8">
    <location>
        <begin position="111"/>
        <end position="133"/>
    </location>
</feature>
<protein>
    <submittedName>
        <fullName evidence="10">Longevity-assurance protein-like protein</fullName>
    </submittedName>
</protein>
<dbReference type="OrthoDB" id="537032at2759"/>
<feature type="compositionally biased region" description="Basic and acidic residues" evidence="7">
    <location>
        <begin position="476"/>
        <end position="492"/>
    </location>
</feature>
<feature type="transmembrane region" description="Helical" evidence="8">
    <location>
        <begin position="193"/>
        <end position="215"/>
    </location>
</feature>
<dbReference type="PANTHER" id="PTHR12560:SF0">
    <property type="entry name" value="LD18904P"/>
    <property type="match status" value="1"/>
</dbReference>
<dbReference type="GO" id="GO:0016020">
    <property type="term" value="C:membrane"/>
    <property type="evidence" value="ECO:0007669"/>
    <property type="project" value="UniProtKB-SubCell"/>
</dbReference>
<feature type="transmembrane region" description="Helical" evidence="8">
    <location>
        <begin position="364"/>
        <end position="385"/>
    </location>
</feature>
<dbReference type="PROSITE" id="PS50922">
    <property type="entry name" value="TLC"/>
    <property type="match status" value="1"/>
</dbReference>
<keyword evidence="5 6" id="KW-0472">Membrane</keyword>
<feature type="transmembrane region" description="Helical" evidence="8">
    <location>
        <begin position="51"/>
        <end position="76"/>
    </location>
</feature>
<dbReference type="SMART" id="SM00724">
    <property type="entry name" value="TLC"/>
    <property type="match status" value="1"/>
</dbReference>
<evidence type="ECO:0000313" key="11">
    <source>
        <dbReference type="Proteomes" id="UP000799770"/>
    </source>
</evidence>
<proteinExistence type="inferred from homology"/>
<organism evidence="10 11">
    <name type="scientific">Lophiotrema nucula</name>
    <dbReference type="NCBI Taxonomy" id="690887"/>
    <lineage>
        <taxon>Eukaryota</taxon>
        <taxon>Fungi</taxon>
        <taxon>Dikarya</taxon>
        <taxon>Ascomycota</taxon>
        <taxon>Pezizomycotina</taxon>
        <taxon>Dothideomycetes</taxon>
        <taxon>Pleosporomycetidae</taxon>
        <taxon>Pleosporales</taxon>
        <taxon>Lophiotremataceae</taxon>
        <taxon>Lophiotrema</taxon>
    </lineage>
</organism>
<dbReference type="InterPro" id="IPR016439">
    <property type="entry name" value="Lag1/Lac1-like"/>
</dbReference>
<dbReference type="AlphaFoldDB" id="A0A6A5YKY7"/>
<dbReference type="PANTHER" id="PTHR12560">
    <property type="entry name" value="LONGEVITY ASSURANCE FACTOR 1 LAG1"/>
    <property type="match status" value="1"/>
</dbReference>
<evidence type="ECO:0000313" key="10">
    <source>
        <dbReference type="EMBL" id="KAF2107765.1"/>
    </source>
</evidence>
<accession>A0A6A5YKY7</accession>
<keyword evidence="4 8" id="KW-1133">Transmembrane helix</keyword>
<dbReference type="EMBL" id="ML977352">
    <property type="protein sequence ID" value="KAF2107765.1"/>
    <property type="molecule type" value="Genomic_DNA"/>
</dbReference>
<dbReference type="Proteomes" id="UP000799770">
    <property type="component" value="Unassembled WGS sequence"/>
</dbReference>
<evidence type="ECO:0000256" key="2">
    <source>
        <dbReference type="ARBA" id="ARBA00009808"/>
    </source>
</evidence>
<evidence type="ECO:0000259" key="9">
    <source>
        <dbReference type="PROSITE" id="PS50922"/>
    </source>
</evidence>
<feature type="transmembrane region" description="Helical" evidence="8">
    <location>
        <begin position="154"/>
        <end position="173"/>
    </location>
</feature>
<evidence type="ECO:0000256" key="6">
    <source>
        <dbReference type="PROSITE-ProRule" id="PRU00205"/>
    </source>
</evidence>
<name>A0A6A5YKY7_9PLEO</name>
<evidence type="ECO:0000256" key="7">
    <source>
        <dbReference type="SAM" id="MobiDB-lite"/>
    </source>
</evidence>
<dbReference type="Pfam" id="PF03798">
    <property type="entry name" value="TRAM_LAG1_CLN8"/>
    <property type="match status" value="1"/>
</dbReference>
<evidence type="ECO:0000256" key="3">
    <source>
        <dbReference type="ARBA" id="ARBA00022692"/>
    </source>
</evidence>